<sequence>MNSKPTLSLMEKLWAVLGILKSIPFIILSALAWPLQSNGASTFYRHIAYTAIREVTGNLPTRAILGLSRTTDEAYAVFMESMGLPVDTVVLENDTKGHWIGDSSAEHVLFYCHGGSYAVYASDAHIRGLWQIVRELQFAGKSLAVLLLSYDVSSTAGYPRQLQQASSLLSYLIKTIDKDPSKVILAGDSAGGHLILALVSHILHLHPEVPPMDLPPKSAFLGVILLSPWVTFDTESADSMRRNRVKDFLHIPSLENWSVVFRGAAPQDNYLVPMDAPLKWWQGLPALKVLIISGTDEIFVDDIDVFAKNLANVHPTVSHFSASGEAHIQVFAEFMLRESVSRQRAVLQQWLGERI</sequence>
<accession>A0A4S3JWY6</accession>
<evidence type="ECO:0000313" key="3">
    <source>
        <dbReference type="EMBL" id="THC99883.1"/>
    </source>
</evidence>
<dbReference type="VEuPathDB" id="FungiDB:EYZ11_000581"/>
<proteinExistence type="predicted"/>
<keyword evidence="4" id="KW-1185">Reference proteome</keyword>
<dbReference type="SUPFAM" id="SSF53474">
    <property type="entry name" value="alpha/beta-Hydrolases"/>
    <property type="match status" value="1"/>
</dbReference>
<dbReference type="InterPro" id="IPR019436">
    <property type="entry name" value="Say1-like"/>
</dbReference>
<dbReference type="STRING" id="1220188.A0A4S3JWY6"/>
<name>A0A4S3JWY6_9EURO</name>
<comment type="caution">
    <text evidence="3">The sequence shown here is derived from an EMBL/GenBank/DDBJ whole genome shotgun (WGS) entry which is preliminary data.</text>
</comment>
<dbReference type="Proteomes" id="UP000308092">
    <property type="component" value="Unassembled WGS sequence"/>
</dbReference>
<reference evidence="3 4" key="1">
    <citation type="submission" date="2019-03" db="EMBL/GenBank/DDBJ databases">
        <title>The genome sequence of a newly discovered highly antifungal drug resistant Aspergillus species, Aspergillus tanneri NIH 1004.</title>
        <authorList>
            <person name="Mounaud S."/>
            <person name="Singh I."/>
            <person name="Joardar V."/>
            <person name="Pakala S."/>
            <person name="Pakala S."/>
            <person name="Venepally P."/>
            <person name="Hoover J."/>
            <person name="Nierman W."/>
            <person name="Chung J."/>
            <person name="Losada L."/>
        </authorList>
    </citation>
    <scope>NUCLEOTIDE SEQUENCE [LARGE SCALE GENOMIC DNA]</scope>
    <source>
        <strain evidence="3 4">NIH1004</strain>
    </source>
</reference>
<evidence type="ECO:0008006" key="5">
    <source>
        <dbReference type="Google" id="ProtNLM"/>
    </source>
</evidence>
<keyword evidence="2" id="KW-1133">Transmembrane helix</keyword>
<keyword evidence="2" id="KW-0812">Transmembrane</keyword>
<dbReference type="AlphaFoldDB" id="A0A4S3JWY6"/>
<keyword evidence="2" id="KW-0472">Membrane</keyword>
<dbReference type="Gene3D" id="3.40.50.1820">
    <property type="entry name" value="alpha/beta hydrolase"/>
    <property type="match status" value="1"/>
</dbReference>
<evidence type="ECO:0000256" key="2">
    <source>
        <dbReference type="SAM" id="Phobius"/>
    </source>
</evidence>
<evidence type="ECO:0000256" key="1">
    <source>
        <dbReference type="ARBA" id="ARBA00022801"/>
    </source>
</evidence>
<dbReference type="InterPro" id="IPR050300">
    <property type="entry name" value="GDXG_lipolytic_enzyme"/>
</dbReference>
<gene>
    <name evidence="3" type="ORF">EYZ11_000581</name>
</gene>
<protein>
    <recommendedName>
        <fullName evidence="5">Alpha/beta hydrolase fold-3 domain-containing protein</fullName>
    </recommendedName>
</protein>
<evidence type="ECO:0000313" key="4">
    <source>
        <dbReference type="Proteomes" id="UP000308092"/>
    </source>
</evidence>
<organism evidence="3 4">
    <name type="scientific">Aspergillus tanneri</name>
    <dbReference type="NCBI Taxonomy" id="1220188"/>
    <lineage>
        <taxon>Eukaryota</taxon>
        <taxon>Fungi</taxon>
        <taxon>Dikarya</taxon>
        <taxon>Ascomycota</taxon>
        <taxon>Pezizomycotina</taxon>
        <taxon>Eurotiomycetes</taxon>
        <taxon>Eurotiomycetidae</taxon>
        <taxon>Eurotiales</taxon>
        <taxon>Aspergillaceae</taxon>
        <taxon>Aspergillus</taxon>
        <taxon>Aspergillus subgen. Circumdati</taxon>
    </lineage>
</organism>
<dbReference type="EMBL" id="SOSA01000009">
    <property type="protein sequence ID" value="THC99883.1"/>
    <property type="molecule type" value="Genomic_DNA"/>
</dbReference>
<dbReference type="Pfam" id="PF10340">
    <property type="entry name" value="Say1_Mug180"/>
    <property type="match status" value="1"/>
</dbReference>
<feature type="transmembrane region" description="Helical" evidence="2">
    <location>
        <begin position="12"/>
        <end position="35"/>
    </location>
</feature>
<dbReference type="InterPro" id="IPR029058">
    <property type="entry name" value="AB_hydrolase_fold"/>
</dbReference>
<dbReference type="GO" id="GO:0016787">
    <property type="term" value="F:hydrolase activity"/>
    <property type="evidence" value="ECO:0007669"/>
    <property type="project" value="UniProtKB-KW"/>
</dbReference>
<dbReference type="PANTHER" id="PTHR48081:SF31">
    <property type="entry name" value="STERYL ACETYL HYDROLASE MUG81-RELATED"/>
    <property type="match status" value="1"/>
</dbReference>
<dbReference type="PANTHER" id="PTHR48081">
    <property type="entry name" value="AB HYDROLASE SUPERFAMILY PROTEIN C4A8.06C"/>
    <property type="match status" value="1"/>
</dbReference>
<keyword evidence="1" id="KW-0378">Hydrolase</keyword>